<reference evidence="3" key="1">
    <citation type="journal article" date="2019" name="Int. J. Syst. Evol. Microbiol.">
        <title>The Global Catalogue of Microorganisms (GCM) 10K type strain sequencing project: providing services to taxonomists for standard genome sequencing and annotation.</title>
        <authorList>
            <consortium name="The Broad Institute Genomics Platform"/>
            <consortium name="The Broad Institute Genome Sequencing Center for Infectious Disease"/>
            <person name="Wu L."/>
            <person name="Ma J."/>
        </authorList>
    </citation>
    <scope>NUCLEOTIDE SEQUENCE [LARGE SCALE GENOMIC DNA]</scope>
    <source>
        <strain evidence="3">CGMCC 1.15461</strain>
    </source>
</reference>
<evidence type="ECO:0008006" key="4">
    <source>
        <dbReference type="Google" id="ProtNLM"/>
    </source>
</evidence>
<name>A0ABQ1JN93_9FLAO</name>
<keyword evidence="1" id="KW-0732">Signal</keyword>
<evidence type="ECO:0000313" key="3">
    <source>
        <dbReference type="Proteomes" id="UP000615760"/>
    </source>
</evidence>
<dbReference type="Proteomes" id="UP000615760">
    <property type="component" value="Unassembled WGS sequence"/>
</dbReference>
<gene>
    <name evidence="2" type="ORF">GCM10007424_10760</name>
</gene>
<feature type="chain" id="PRO_5047400616" description="DUF4168 domain-containing protein" evidence="1">
    <location>
        <begin position="23"/>
        <end position="138"/>
    </location>
</feature>
<dbReference type="EMBL" id="BMJE01000002">
    <property type="protein sequence ID" value="GGB72654.1"/>
    <property type="molecule type" value="Genomic_DNA"/>
</dbReference>
<feature type="signal peptide" evidence="1">
    <location>
        <begin position="1"/>
        <end position="22"/>
    </location>
</feature>
<evidence type="ECO:0000256" key="1">
    <source>
        <dbReference type="SAM" id="SignalP"/>
    </source>
</evidence>
<dbReference type="RefSeq" id="WP_188620217.1">
    <property type="nucleotide sequence ID" value="NZ_BMJE01000002.1"/>
</dbReference>
<organism evidence="2 3">
    <name type="scientific">Flavobacterium suaedae</name>
    <dbReference type="NCBI Taxonomy" id="1767027"/>
    <lineage>
        <taxon>Bacteria</taxon>
        <taxon>Pseudomonadati</taxon>
        <taxon>Bacteroidota</taxon>
        <taxon>Flavobacteriia</taxon>
        <taxon>Flavobacteriales</taxon>
        <taxon>Flavobacteriaceae</taxon>
        <taxon>Flavobacterium</taxon>
    </lineage>
</organism>
<sequence>MKLSVKLFVLFIFLSGTTTAFAQYYNQGATGGVNRNIAQQRYKGNNNKKRAENIDIVEVTVNSLAKELNLDDFQKAAVKVIYNDNKDAIMSIATEDSPRKAKEDKAREISEKIDKEIFKLLSEEQAKKYQEIIDKRKY</sequence>
<accession>A0ABQ1JN93</accession>
<comment type="caution">
    <text evidence="2">The sequence shown here is derived from an EMBL/GenBank/DDBJ whole genome shotgun (WGS) entry which is preliminary data.</text>
</comment>
<protein>
    <recommendedName>
        <fullName evidence="4">DUF4168 domain-containing protein</fullName>
    </recommendedName>
</protein>
<keyword evidence="3" id="KW-1185">Reference proteome</keyword>
<evidence type="ECO:0000313" key="2">
    <source>
        <dbReference type="EMBL" id="GGB72654.1"/>
    </source>
</evidence>
<proteinExistence type="predicted"/>